<name>A0A9D8KU18_9GAMM</name>
<dbReference type="EMBL" id="JAFKMG010000045">
    <property type="protein sequence ID" value="MBN8797808.1"/>
    <property type="molecule type" value="Genomic_DNA"/>
</dbReference>
<proteinExistence type="predicted"/>
<protein>
    <submittedName>
        <fullName evidence="2">Acyl-CoA desaturase</fullName>
    </submittedName>
</protein>
<keyword evidence="1" id="KW-0812">Transmembrane</keyword>
<reference evidence="2" key="1">
    <citation type="submission" date="2021-02" db="EMBL/GenBank/DDBJ databases">
        <title>Thiocyanate and organic carbon inputs drive convergent selection for specific autotrophic Afipia and Thiobacillus strains within complex microbiomes.</title>
        <authorList>
            <person name="Huddy R.J."/>
            <person name="Sachdeva R."/>
            <person name="Kadzinga F."/>
            <person name="Kantor R.S."/>
            <person name="Harrison S.T.L."/>
            <person name="Banfield J.F."/>
        </authorList>
    </citation>
    <scope>NUCLEOTIDE SEQUENCE</scope>
    <source>
        <strain evidence="2">SCN18_10_11_15_R1_P_69_7</strain>
    </source>
</reference>
<accession>A0A9D8KU18</accession>
<sequence length="45" mass="4942">MSDTLLDFLTGGIAGLGWWGMLAVLLVFTQLTIFAVTLYLHRSQA</sequence>
<evidence type="ECO:0000256" key="1">
    <source>
        <dbReference type="SAM" id="Phobius"/>
    </source>
</evidence>
<feature type="transmembrane region" description="Helical" evidence="1">
    <location>
        <begin position="16"/>
        <end position="40"/>
    </location>
</feature>
<evidence type="ECO:0000313" key="3">
    <source>
        <dbReference type="Proteomes" id="UP000664815"/>
    </source>
</evidence>
<gene>
    <name evidence="2" type="ORF">J0H45_00370</name>
</gene>
<evidence type="ECO:0000313" key="2">
    <source>
        <dbReference type="EMBL" id="MBN8797808.1"/>
    </source>
</evidence>
<comment type="caution">
    <text evidence="2">The sequence shown here is derived from an EMBL/GenBank/DDBJ whole genome shotgun (WGS) entry which is preliminary data.</text>
</comment>
<feature type="non-terminal residue" evidence="2">
    <location>
        <position position="45"/>
    </location>
</feature>
<dbReference type="AlphaFoldDB" id="A0A9D8KU18"/>
<keyword evidence="1" id="KW-0472">Membrane</keyword>
<organism evidence="2 3">
    <name type="scientific">Stenotrophomonas nitritireducens</name>
    <dbReference type="NCBI Taxonomy" id="83617"/>
    <lineage>
        <taxon>Bacteria</taxon>
        <taxon>Pseudomonadati</taxon>
        <taxon>Pseudomonadota</taxon>
        <taxon>Gammaproteobacteria</taxon>
        <taxon>Lysobacterales</taxon>
        <taxon>Lysobacteraceae</taxon>
        <taxon>Stenotrophomonas</taxon>
    </lineage>
</organism>
<keyword evidence="1" id="KW-1133">Transmembrane helix</keyword>
<dbReference type="Proteomes" id="UP000664815">
    <property type="component" value="Unassembled WGS sequence"/>
</dbReference>